<protein>
    <submittedName>
        <fullName evidence="1">Uncharacterized protein</fullName>
    </submittedName>
</protein>
<dbReference type="InterPro" id="IPR053865">
    <property type="entry name" value="DUF6934"/>
</dbReference>
<organism evidence="1 2">
    <name type="scientific">Dyadobacter endophyticus</name>
    <dbReference type="NCBI Taxonomy" id="1749036"/>
    <lineage>
        <taxon>Bacteria</taxon>
        <taxon>Pseudomonadati</taxon>
        <taxon>Bacteroidota</taxon>
        <taxon>Cytophagia</taxon>
        <taxon>Cytophagales</taxon>
        <taxon>Spirosomataceae</taxon>
        <taxon>Dyadobacter</taxon>
    </lineage>
</organism>
<evidence type="ECO:0000313" key="2">
    <source>
        <dbReference type="Proteomes" id="UP000600214"/>
    </source>
</evidence>
<dbReference type="RefSeq" id="WP_188933180.1">
    <property type="nucleotide sequence ID" value="NZ_BMIA01000002.1"/>
</dbReference>
<comment type="caution">
    <text evidence="1">The sequence shown here is derived from an EMBL/GenBank/DDBJ whole genome shotgun (WGS) entry which is preliminary data.</text>
</comment>
<gene>
    <name evidence="1" type="ORF">GCM10007423_28660</name>
</gene>
<keyword evidence="2" id="KW-1185">Reference proteome</keyword>
<evidence type="ECO:0000313" key="1">
    <source>
        <dbReference type="EMBL" id="GGH36372.1"/>
    </source>
</evidence>
<reference evidence="2" key="1">
    <citation type="journal article" date="2019" name="Int. J. Syst. Evol. Microbiol.">
        <title>The Global Catalogue of Microorganisms (GCM) 10K type strain sequencing project: providing services to taxonomists for standard genome sequencing and annotation.</title>
        <authorList>
            <consortium name="The Broad Institute Genomics Platform"/>
            <consortium name="The Broad Institute Genome Sequencing Center for Infectious Disease"/>
            <person name="Wu L."/>
            <person name="Ma J."/>
        </authorList>
    </citation>
    <scope>NUCLEOTIDE SEQUENCE [LARGE SCALE GENOMIC DNA]</scope>
    <source>
        <strain evidence="2">CGMCC 1.15288</strain>
    </source>
</reference>
<dbReference type="Proteomes" id="UP000600214">
    <property type="component" value="Unassembled WGS sequence"/>
</dbReference>
<dbReference type="Pfam" id="PF22028">
    <property type="entry name" value="DUF6934"/>
    <property type="match status" value="1"/>
</dbReference>
<name>A0ABQ1YS49_9BACT</name>
<dbReference type="EMBL" id="BMIA01000002">
    <property type="protein sequence ID" value="GGH36372.1"/>
    <property type="molecule type" value="Genomic_DNA"/>
</dbReference>
<proteinExistence type="predicted"/>
<sequence>MDRLFYQYLFDNSGQIFSFSSIGNKVMDKIVLFVPTAIPDSYTVILGDLQNDGSVDVAATSGNGNTELILATVAKAIAFFLSDHPEAEVLIEGSTHARTRLYQIAIVRELRDIGSYLDIYGLTADGYEVFQQGRSYLSFAVSIKGN</sequence>
<accession>A0ABQ1YS49</accession>